<dbReference type="Proteomes" id="UP000255165">
    <property type="component" value="Unassembled WGS sequence"/>
</dbReference>
<sequence length="517" mass="56420">MHLTQFLKRAVHQRPEAIATVFGQRRRTYAVLGERVARLAAALAALGVCKGDRVGILALNSDRYIEAIQAVFWAGGAINPCNTRWSARELAYSFNDSGTEVLLIDDAHLALLPALKSDSPNLRAVIYVGDEAVPDGLHSLEALIEANAPMADAMAGDEDLAAVFYTGGTTGFPKGVMLSHRSMVGGMLNRMALGYPVGPVYLHAAPVFHLAGALGIFWQMMAAGTSVLIPTFTPKAFMEVVQREGVTDTLLVPTMIQMILDAPERPAYDMSSLRFLIYGASPIGEGLLDRVAQMWPDVALMQGYGMTECAGPVTYLPPEFHTLEGRKRNKLRSAGRAGAMAEVKIVDPQRNEVPRGVVGEIAIRGMSNMLGYWNKPQETAHTLQDGWIYSGDGAYMDEEGFVFIVDRVKDMIVTGGENVYSAEVESALSRHPAVAICAVIGIPSDRWGEQVHAIVVLRQSARVNEDELIQHCKGLIANYKCPRSIEFRESLPLTGVGKILKAELRRPFWEGITRNVN</sequence>
<evidence type="ECO:0000313" key="5">
    <source>
        <dbReference type="EMBL" id="RDK05867.1"/>
    </source>
</evidence>
<dbReference type="EMBL" id="QKWJ01000080">
    <property type="protein sequence ID" value="RDK05867.1"/>
    <property type="molecule type" value="Genomic_DNA"/>
</dbReference>
<organism evidence="5 6">
    <name type="scientific">Cupriavidus lacunae</name>
    <dbReference type="NCBI Taxonomy" id="2666307"/>
    <lineage>
        <taxon>Bacteria</taxon>
        <taxon>Pseudomonadati</taxon>
        <taxon>Pseudomonadota</taxon>
        <taxon>Betaproteobacteria</taxon>
        <taxon>Burkholderiales</taxon>
        <taxon>Burkholderiaceae</taxon>
        <taxon>Cupriavidus</taxon>
    </lineage>
</organism>
<dbReference type="FunFam" id="3.30.300.30:FF:000008">
    <property type="entry name" value="2,3-dihydroxybenzoate-AMP ligase"/>
    <property type="match status" value="1"/>
</dbReference>
<evidence type="ECO:0000259" key="3">
    <source>
        <dbReference type="Pfam" id="PF00501"/>
    </source>
</evidence>
<evidence type="ECO:0000259" key="4">
    <source>
        <dbReference type="Pfam" id="PF13193"/>
    </source>
</evidence>
<dbReference type="SUPFAM" id="SSF56801">
    <property type="entry name" value="Acetyl-CoA synthetase-like"/>
    <property type="match status" value="1"/>
</dbReference>
<comment type="similarity">
    <text evidence="1">Belongs to the ATP-dependent AMP-binding enzyme family.</text>
</comment>
<evidence type="ECO:0000256" key="2">
    <source>
        <dbReference type="ARBA" id="ARBA00022598"/>
    </source>
</evidence>
<dbReference type="InterPro" id="IPR045851">
    <property type="entry name" value="AMP-bd_C_sf"/>
</dbReference>
<accession>A0A370NJW0</accession>
<name>A0A370NJW0_9BURK</name>
<dbReference type="InterPro" id="IPR042099">
    <property type="entry name" value="ANL_N_sf"/>
</dbReference>
<dbReference type="InterPro" id="IPR025110">
    <property type="entry name" value="AMP-bd_C"/>
</dbReference>
<dbReference type="Pfam" id="PF00501">
    <property type="entry name" value="AMP-binding"/>
    <property type="match status" value="1"/>
</dbReference>
<keyword evidence="2 5" id="KW-0436">Ligase</keyword>
<dbReference type="AlphaFoldDB" id="A0A370NJW0"/>
<dbReference type="PROSITE" id="PS00455">
    <property type="entry name" value="AMP_BINDING"/>
    <property type="match status" value="1"/>
</dbReference>
<reference evidence="6" key="1">
    <citation type="submission" date="2018-06" db="EMBL/GenBank/DDBJ databases">
        <authorList>
            <person name="Feng T."/>
            <person name="Jeon C.O."/>
        </authorList>
    </citation>
    <scope>NUCLEOTIDE SEQUENCE [LARGE SCALE GENOMIC DNA]</scope>
    <source>
        <strain evidence="6">S23</strain>
    </source>
</reference>
<gene>
    <name evidence="5" type="ORF">DN412_34735</name>
</gene>
<dbReference type="Pfam" id="PF13193">
    <property type="entry name" value="AMP-binding_C"/>
    <property type="match status" value="1"/>
</dbReference>
<dbReference type="PANTHER" id="PTHR43767:SF1">
    <property type="entry name" value="NONRIBOSOMAL PEPTIDE SYNTHASE PES1 (EUROFUNG)-RELATED"/>
    <property type="match status" value="1"/>
</dbReference>
<feature type="domain" description="AMP-dependent synthetase/ligase" evidence="3">
    <location>
        <begin position="8"/>
        <end position="373"/>
    </location>
</feature>
<proteinExistence type="inferred from homology"/>
<dbReference type="GO" id="GO:0016878">
    <property type="term" value="F:acid-thiol ligase activity"/>
    <property type="evidence" value="ECO:0007669"/>
    <property type="project" value="UniProtKB-ARBA"/>
</dbReference>
<dbReference type="PANTHER" id="PTHR43767">
    <property type="entry name" value="LONG-CHAIN-FATTY-ACID--COA LIGASE"/>
    <property type="match status" value="1"/>
</dbReference>
<dbReference type="InterPro" id="IPR050237">
    <property type="entry name" value="ATP-dep_AMP-bd_enzyme"/>
</dbReference>
<dbReference type="InterPro" id="IPR000873">
    <property type="entry name" value="AMP-dep_synth/lig_dom"/>
</dbReference>
<protein>
    <submittedName>
        <fullName evidence="5">Fatty-acid--CoA ligase</fullName>
    </submittedName>
</protein>
<comment type="caution">
    <text evidence="5">The sequence shown here is derived from an EMBL/GenBank/DDBJ whole genome shotgun (WGS) entry which is preliminary data.</text>
</comment>
<dbReference type="Gene3D" id="3.30.300.30">
    <property type="match status" value="1"/>
</dbReference>
<feature type="domain" description="AMP-binding enzyme C-terminal" evidence="4">
    <location>
        <begin position="423"/>
        <end position="498"/>
    </location>
</feature>
<dbReference type="NCBIfam" id="NF004837">
    <property type="entry name" value="PRK06187.1"/>
    <property type="match status" value="1"/>
</dbReference>
<evidence type="ECO:0000313" key="6">
    <source>
        <dbReference type="Proteomes" id="UP000255165"/>
    </source>
</evidence>
<dbReference type="InterPro" id="IPR020845">
    <property type="entry name" value="AMP-binding_CS"/>
</dbReference>
<keyword evidence="6" id="KW-1185">Reference proteome</keyword>
<evidence type="ECO:0000256" key="1">
    <source>
        <dbReference type="ARBA" id="ARBA00006432"/>
    </source>
</evidence>
<dbReference type="Gene3D" id="3.40.50.12780">
    <property type="entry name" value="N-terminal domain of ligase-like"/>
    <property type="match status" value="1"/>
</dbReference>